<reference evidence="2" key="1">
    <citation type="submission" date="2021-01" db="EMBL/GenBank/DDBJ databases">
        <authorList>
            <person name="Corre E."/>
            <person name="Pelletier E."/>
            <person name="Niang G."/>
            <person name="Scheremetjew M."/>
            <person name="Finn R."/>
            <person name="Kale V."/>
            <person name="Holt S."/>
            <person name="Cochrane G."/>
            <person name="Meng A."/>
            <person name="Brown T."/>
            <person name="Cohen L."/>
        </authorList>
    </citation>
    <scope>NUCLEOTIDE SEQUENCE</scope>
    <source>
        <strain evidence="2">Pop2</strain>
    </source>
</reference>
<feature type="signal peptide" evidence="1">
    <location>
        <begin position="1"/>
        <end position="24"/>
    </location>
</feature>
<gene>
    <name evidence="2" type="ORF">DBRI1063_LOCUS6519</name>
</gene>
<name>A0A6U3QHP6_9STRA</name>
<dbReference type="PANTHER" id="PTHR36776">
    <property type="entry name" value="EXPRESSED PROTEIN"/>
    <property type="match status" value="1"/>
</dbReference>
<dbReference type="EMBL" id="HBGN01010150">
    <property type="protein sequence ID" value="CAD9321477.1"/>
    <property type="molecule type" value="Transcribed_RNA"/>
</dbReference>
<accession>A0A6U3QHP6</accession>
<feature type="chain" id="PRO_5030160073" evidence="1">
    <location>
        <begin position="25"/>
        <end position="164"/>
    </location>
</feature>
<evidence type="ECO:0000256" key="1">
    <source>
        <dbReference type="SAM" id="SignalP"/>
    </source>
</evidence>
<protein>
    <submittedName>
        <fullName evidence="2">Uncharacterized protein</fullName>
    </submittedName>
</protein>
<sequence>MRATPSHIIQLICLGFFLPSSTNGLAFLSPSLSRAHCGSMALKMSTENGGIQAMSLRGLDEDHEAEGTKMATSITTWLDAEWMPQEVHVQMAESAKGSYMRCRTNGDDDVMSIMMAISEDLEKNWSLYDADAFVNAWDVGNYVSDYLAKRIVGSDACECSSEIF</sequence>
<evidence type="ECO:0000313" key="2">
    <source>
        <dbReference type="EMBL" id="CAD9321477.1"/>
    </source>
</evidence>
<keyword evidence="1" id="KW-0732">Signal</keyword>
<organism evidence="2">
    <name type="scientific">Ditylum brightwellii</name>
    <dbReference type="NCBI Taxonomy" id="49249"/>
    <lineage>
        <taxon>Eukaryota</taxon>
        <taxon>Sar</taxon>
        <taxon>Stramenopiles</taxon>
        <taxon>Ochrophyta</taxon>
        <taxon>Bacillariophyta</taxon>
        <taxon>Mediophyceae</taxon>
        <taxon>Lithodesmiophycidae</taxon>
        <taxon>Lithodesmiales</taxon>
        <taxon>Lithodesmiaceae</taxon>
        <taxon>Ditylum</taxon>
    </lineage>
</organism>
<dbReference type="PANTHER" id="PTHR36776:SF1">
    <property type="entry name" value="EXPRESSED PROTEIN"/>
    <property type="match status" value="1"/>
</dbReference>
<dbReference type="AlphaFoldDB" id="A0A6U3QHP6"/>
<proteinExistence type="predicted"/>